<feature type="region of interest" description="Disordered" evidence="1">
    <location>
        <begin position="1"/>
        <end position="23"/>
    </location>
</feature>
<dbReference type="AlphaFoldDB" id="A0A1B1A2F2"/>
<proteinExistence type="predicted"/>
<gene>
    <name evidence="3" type="ORF">K529_008255</name>
</gene>
<dbReference type="KEGG" id="rmb:K529_008255"/>
<dbReference type="Pfam" id="PF13403">
    <property type="entry name" value="Hint_2"/>
    <property type="match status" value="1"/>
</dbReference>
<evidence type="ECO:0000313" key="4">
    <source>
        <dbReference type="Proteomes" id="UP000013243"/>
    </source>
</evidence>
<accession>A0A1B1A2F2</accession>
<dbReference type="EMBL" id="CP015230">
    <property type="protein sequence ID" value="ANP40753.1"/>
    <property type="molecule type" value="Genomic_DNA"/>
</dbReference>
<sequence length="169" mass="18696">MSYAKLQSPLGGSDLGTPSGLRPLSGVEATAEVLTRKGYKAADQLSSRDDVITRDKGILSIRDITRRTERSRMVRFAAEALGTDRPEQDLVLPARQLVLVRDWRAEALFGRHEAYVQAAALIDDQYITDDGMHQIDCVQIWLEAPSVLYVRGMEVLSAHGFDAALQPQT</sequence>
<dbReference type="STRING" id="1265309.K529_008255"/>
<organism evidence="3 4">
    <name type="scientific">Tritonibacter mobilis F1926</name>
    <dbReference type="NCBI Taxonomy" id="1265309"/>
    <lineage>
        <taxon>Bacteria</taxon>
        <taxon>Pseudomonadati</taxon>
        <taxon>Pseudomonadota</taxon>
        <taxon>Alphaproteobacteria</taxon>
        <taxon>Rhodobacterales</taxon>
        <taxon>Paracoccaceae</taxon>
        <taxon>Tritonibacter</taxon>
    </lineage>
</organism>
<dbReference type="RefSeq" id="WP_005608704.1">
    <property type="nucleotide sequence ID" value="NZ_CP015230.1"/>
</dbReference>
<feature type="domain" description="Hedgehog/Intein (Hint)" evidence="2">
    <location>
        <begin position="31"/>
        <end position="157"/>
    </location>
</feature>
<dbReference type="Proteomes" id="UP000013243">
    <property type="component" value="Chromosome"/>
</dbReference>
<dbReference type="GeneID" id="28249817"/>
<evidence type="ECO:0000256" key="1">
    <source>
        <dbReference type="SAM" id="MobiDB-lite"/>
    </source>
</evidence>
<dbReference type="InterPro" id="IPR028992">
    <property type="entry name" value="Hedgehog/Intein_dom"/>
</dbReference>
<reference evidence="3 4" key="1">
    <citation type="journal article" date="2016" name="ISME J.">
        <title>Global occurrence and heterogeneity of the Roseobacter-clade species Ruegeria mobilis.</title>
        <authorList>
            <person name="Sonnenschein E."/>
            <person name="Gram L."/>
        </authorList>
    </citation>
    <scope>NUCLEOTIDE SEQUENCE [LARGE SCALE GENOMIC DNA]</scope>
    <source>
        <strain evidence="3 4">F1926</strain>
    </source>
</reference>
<protein>
    <recommendedName>
        <fullName evidence="2">Hedgehog/Intein (Hint) domain-containing protein</fullName>
    </recommendedName>
</protein>
<dbReference type="OrthoDB" id="7873527at2"/>
<evidence type="ECO:0000259" key="2">
    <source>
        <dbReference type="Pfam" id="PF13403"/>
    </source>
</evidence>
<name>A0A1B1A2F2_9RHOB</name>
<evidence type="ECO:0000313" key="3">
    <source>
        <dbReference type="EMBL" id="ANP40753.1"/>
    </source>
</evidence>